<dbReference type="Gene3D" id="3.20.180.20">
    <property type="entry name" value="Dynein heavy chain, N-terminal domain 2"/>
    <property type="match status" value="1"/>
</dbReference>
<dbReference type="InterPro" id="IPR026983">
    <property type="entry name" value="DHC"/>
</dbReference>
<dbReference type="InterPro" id="IPR013602">
    <property type="entry name" value="Dynein_heavy_linker"/>
</dbReference>
<sequence length="2260" mass="253092">MSRSMQGAFTRIRIEFYSYVEEFFFSYIENSKSILTMEEDELRSSAFQKIFVATRVFFINQIRELIFYNLENMIHFFQYNGTKGGEIAKVIAQKHPVLAIEMVIGENYQPRSPSFAALLFGLSEIFDDLLVKANSFPQVEAVILRALNLNCHPISVVTVTEINFLRTFVMNIIEQIGRTIDLIASSYAPYVSLPVLHLHLAKHGDAAEVQDLISRLKEGIYGIPHCTPDIVYCGCVSIRCKVIKDEYRSKWESLLQKMYKDLHEAIHEIIDTAEAQCIEVQKMLQKTPTTVRELEKYYEATASAAKMANSLRENECTLVISKIHCLEECQVPVEHELYYSALRLMKWPDELLKDCDSAEQSKLNCRPLLENKLTVMREDVRDNIRTLATGVTELYNMFNLDICDIAAQTCAELRILTTQVKEEINTIMYQENSLDIKVVDRFDDFYPLLNHFEIIEQYWTTINHIGKMRSYYTCSISNLNATEMIESVRTWRRLLHNATRSVRAYQPLVRLGVQQEAALARFEDLDSLLRILTTPGLRKNHWKEISRLLAAKLGEDTHTVTDNSITLQRLLDAGILDHLAEVSRITSLAWNDYEVESLLEAMKSSAKKTYFQLHTTRSAGGLLFTRITPNCYQSILAQLEGYIRSCRSLRRRPELTYVVISALGEWEATTEKARDVLLAYTVHMERYQQQLGFLNLLRETVQKGTWTVSFNVKVVMEKLKHAEDAVAALNAMLKKAQFSLYTAIVQDSVAEQLLICKTSIEDTIELLRSEMENMRSKFARFNFLTDDQLISILTPLNVERLRELLPFMYAQLASVRTEDGYIVGFVSEEGYTIHAVTPIRLVNMPIVPFMEQFEQTLCASLLHAVRACATAFRRCETSTWAREWFPQLTNLALRINHTRDMHDALRLGGASGLTAYKSKLADLLEEFCRISTSPGCPKAEQNHLAASIGYIKHMRDEVQLAMEAGVTSPGELNSTAMLQTHLTTTGIDVRTLGMSLPYGMELLGRHAEAYLSPDILEKSRTLFCALSVSVPLLRGDYQQQKQVLGAISSILGRRMIHQHCFKGMTVDILRPLMRATLLGGFTLCLQDYENGSSAEVEEFMQLCLRTARAALLSGKEDTPVTLPLGAHGAPVDVRVNANYMCLLTTSSYSTLPHSLAVEYRPISTVPVPLRDLTRGFLFTRGILHLTENDGVDTWWEQFAFLYAQFQELRPSLFTMGGLVMVLFRCLQADSWSRETLRECSCEAFWLTFDRVLCDEEELQRLFEYHVVETFELDPSFLTALYESTQEEYGEEGQMDRFSSTMRSSVSCIALVGPAFSGKTKLWKQWMGSTKYTVLNPSLLTTEDVYGKDAEGGLLRAVRKNVEASKEAHHLVVECGRFMSSSAMQWPAIGTISLAGKNTAVNANHRVIMTTQSMTAANPRWAAEVVLFYVECESDWRDYLQDCLCDAPNKEEALSVFLVILPSLLEATTGKLCSPTEPEDAHNCIALEDFAILCHQCCSLYSKWIPYANEVVAATASLDEENVEINDALFAIRTAIFAACWCVGFTGPTDQNMSRILAEALQAVEDDLAHEVAERWSILERVLPPLEDGAASVLTLLSTPVGWKTFAEASRMGFSCKWASFSYIHPSVHAWSLLFPMASRVPLLTAAEYMLDCGQSVWLRGAADCGKTTLLQTVRLCDRWIPLTTSANQRFSPAMMQDGIYERLLLRSDGRYGPSVGRRLIVVIDDVHLSMPDSVFSTAPLPEGREDVTGLAGALLAYVAKHKAICTPSHGMIPVTDLAFAFSSLLPAAGAQVDPAVARSTIQMHLPPLEGSEIFAGVHALFEAACGRKRADGFADQWSEAVVRWHSLFLQTLGELRDEVSSPHHFSTLQRRLPQRFREFLHVVDYVRQNLATAASDMQLCEVTVSAIFKYYHTVLRRCGTNDEPITAMRSGFSNMAQQVLLDGSSSQGMEKSLSAALDRVTKTASTLDTASAKDWDSVADWIAELEMGHQEVIEQPLRRLWANEGGAASGRPAADDEREPTADSALQSTIISYGTAANTSIVATIAPGMMSAAGSGEAPPARPEGAPRSRANSATRRRPSISRRSSALSGNSAVPQLGAFANMGHLFHPPKALSTTHQTTWLTVLAIRLGEAVQSVAEPHRVLLGTSTFGVHRLLRLVSCAKKLPLIMMRGEEGVYSVELFKKEMRAVIKLAMVADVRFIVYVPKSLIKVQGIVNTLDAIARVGDVSTMFTDAERVTLAKGFQLTQQRTLRSAVFTDDFD</sequence>
<dbReference type="Proteomes" id="UP000015354">
    <property type="component" value="Unassembled WGS sequence"/>
</dbReference>
<dbReference type="Pfam" id="PF08393">
    <property type="entry name" value="DHC_N2"/>
    <property type="match status" value="1"/>
</dbReference>
<dbReference type="GO" id="GO:0060294">
    <property type="term" value="P:cilium movement involved in cell motility"/>
    <property type="evidence" value="ECO:0007669"/>
    <property type="project" value="TreeGrafter"/>
</dbReference>
<gene>
    <name evidence="3" type="ORF">STCU_07928</name>
</gene>
<proteinExistence type="predicted"/>
<dbReference type="GO" id="GO:0051959">
    <property type="term" value="F:dynein light intermediate chain binding"/>
    <property type="evidence" value="ECO:0007669"/>
    <property type="project" value="InterPro"/>
</dbReference>
<accession>S9VIH6</accession>
<evidence type="ECO:0000259" key="2">
    <source>
        <dbReference type="Pfam" id="PF08393"/>
    </source>
</evidence>
<keyword evidence="4" id="KW-1185">Reference proteome</keyword>
<feature type="region of interest" description="Disordered" evidence="1">
    <location>
        <begin position="2005"/>
        <end position="2024"/>
    </location>
</feature>
<evidence type="ECO:0000313" key="4">
    <source>
        <dbReference type="Proteomes" id="UP000015354"/>
    </source>
</evidence>
<dbReference type="GO" id="GO:0036156">
    <property type="term" value="C:inner dynein arm"/>
    <property type="evidence" value="ECO:0007669"/>
    <property type="project" value="TreeGrafter"/>
</dbReference>
<dbReference type="GO" id="GO:0008569">
    <property type="term" value="F:minus-end-directed microtubule motor activity"/>
    <property type="evidence" value="ECO:0007669"/>
    <property type="project" value="TreeGrafter"/>
</dbReference>
<comment type="caution">
    <text evidence="3">The sequence shown here is derived from an EMBL/GenBank/DDBJ whole genome shotgun (WGS) entry which is preliminary data.</text>
</comment>
<dbReference type="Gene3D" id="1.20.58.1120">
    <property type="match status" value="1"/>
</dbReference>
<dbReference type="GO" id="GO:0045505">
    <property type="term" value="F:dynein intermediate chain binding"/>
    <property type="evidence" value="ECO:0007669"/>
    <property type="project" value="InterPro"/>
</dbReference>
<reference evidence="3 4" key="1">
    <citation type="journal article" date="2013" name="PLoS ONE">
        <title>Predicting the Proteins of Angomonas deanei, Strigomonas culicis and Their Respective Endosymbionts Reveals New Aspects of the Trypanosomatidae Family.</title>
        <authorList>
            <person name="Motta M.C."/>
            <person name="Martins A.C."/>
            <person name="de Souza S.S."/>
            <person name="Catta-Preta C.M."/>
            <person name="Silva R."/>
            <person name="Klein C.C."/>
            <person name="de Almeida L.G."/>
            <person name="de Lima Cunha O."/>
            <person name="Ciapina L.P."/>
            <person name="Brocchi M."/>
            <person name="Colabardini A.C."/>
            <person name="de Araujo Lima B."/>
            <person name="Machado C.R."/>
            <person name="de Almeida Soares C.M."/>
            <person name="Probst C.M."/>
            <person name="de Menezes C.B."/>
            <person name="Thompson C.E."/>
            <person name="Bartholomeu D.C."/>
            <person name="Gradia D.F."/>
            <person name="Pavoni D.P."/>
            <person name="Grisard E.C."/>
            <person name="Fantinatti-Garboggini F."/>
            <person name="Marchini F.K."/>
            <person name="Rodrigues-Luiz G.F."/>
            <person name="Wagner G."/>
            <person name="Goldman G.H."/>
            <person name="Fietto J.L."/>
            <person name="Elias M.C."/>
            <person name="Goldman M.H."/>
            <person name="Sagot M.F."/>
            <person name="Pereira M."/>
            <person name="Stoco P.H."/>
            <person name="de Mendonca-Neto R.P."/>
            <person name="Teixeira S.M."/>
            <person name="Maciel T.E."/>
            <person name="de Oliveira Mendes T.A."/>
            <person name="Urmenyi T.P."/>
            <person name="de Souza W."/>
            <person name="Schenkman S."/>
            <person name="de Vasconcelos A.T."/>
        </authorList>
    </citation>
    <scope>NUCLEOTIDE SEQUENCE [LARGE SCALE GENOMIC DNA]</scope>
</reference>
<dbReference type="InterPro" id="IPR042228">
    <property type="entry name" value="Dynein_linker_3"/>
</dbReference>
<dbReference type="PANTHER" id="PTHR10676">
    <property type="entry name" value="DYNEIN HEAVY CHAIN FAMILY PROTEIN"/>
    <property type="match status" value="1"/>
</dbReference>
<feature type="region of interest" description="Disordered" evidence="1">
    <location>
        <begin position="2052"/>
        <end position="2090"/>
    </location>
</feature>
<organism evidence="3 4">
    <name type="scientific">Strigomonas culicis</name>
    <dbReference type="NCBI Taxonomy" id="28005"/>
    <lineage>
        <taxon>Eukaryota</taxon>
        <taxon>Discoba</taxon>
        <taxon>Euglenozoa</taxon>
        <taxon>Kinetoplastea</taxon>
        <taxon>Metakinetoplastina</taxon>
        <taxon>Trypanosomatida</taxon>
        <taxon>Trypanosomatidae</taxon>
        <taxon>Strigomonadinae</taxon>
        <taxon>Strigomonas</taxon>
    </lineage>
</organism>
<feature type="non-terminal residue" evidence="3">
    <location>
        <position position="2260"/>
    </location>
</feature>
<evidence type="ECO:0000313" key="3">
    <source>
        <dbReference type="EMBL" id="EPY23030.1"/>
    </source>
</evidence>
<protein>
    <recommendedName>
        <fullName evidence="2">Dynein heavy chain linker domain-containing protein</fullName>
    </recommendedName>
</protein>
<feature type="compositionally biased region" description="Low complexity" evidence="1">
    <location>
        <begin position="2052"/>
        <end position="2074"/>
    </location>
</feature>
<dbReference type="EMBL" id="ATMH01007928">
    <property type="protein sequence ID" value="EPY23030.1"/>
    <property type="molecule type" value="Genomic_DNA"/>
</dbReference>
<dbReference type="OrthoDB" id="247932at2759"/>
<dbReference type="Gene3D" id="3.40.50.300">
    <property type="entry name" value="P-loop containing nucleotide triphosphate hydrolases"/>
    <property type="match status" value="1"/>
</dbReference>
<dbReference type="GO" id="GO:0097729">
    <property type="term" value="C:9+2 motile cilium"/>
    <property type="evidence" value="ECO:0007669"/>
    <property type="project" value="TreeGrafter"/>
</dbReference>
<dbReference type="Pfam" id="PF12775">
    <property type="entry name" value="AAA_7"/>
    <property type="match status" value="1"/>
</dbReference>
<feature type="domain" description="Dynein heavy chain linker" evidence="2">
    <location>
        <begin position="449"/>
        <end position="868"/>
    </location>
</feature>
<evidence type="ECO:0000256" key="1">
    <source>
        <dbReference type="SAM" id="MobiDB-lite"/>
    </source>
</evidence>
<name>S9VIH6_9TRYP</name>
<dbReference type="InterPro" id="IPR027417">
    <property type="entry name" value="P-loop_NTPase"/>
</dbReference>